<evidence type="ECO:0000313" key="1">
    <source>
        <dbReference type="EMBL" id="KAK9297997.1"/>
    </source>
</evidence>
<name>A0AAW0ZJM2_9HYME</name>
<dbReference type="Proteomes" id="UP001432146">
    <property type="component" value="Unassembled WGS sequence"/>
</dbReference>
<protein>
    <submittedName>
        <fullName evidence="1">Uncharacterized protein</fullName>
    </submittedName>
</protein>
<organism evidence="1 2">
    <name type="scientific">Tetragonisca angustula</name>
    <dbReference type="NCBI Taxonomy" id="166442"/>
    <lineage>
        <taxon>Eukaryota</taxon>
        <taxon>Metazoa</taxon>
        <taxon>Ecdysozoa</taxon>
        <taxon>Arthropoda</taxon>
        <taxon>Hexapoda</taxon>
        <taxon>Insecta</taxon>
        <taxon>Pterygota</taxon>
        <taxon>Neoptera</taxon>
        <taxon>Endopterygota</taxon>
        <taxon>Hymenoptera</taxon>
        <taxon>Apocrita</taxon>
        <taxon>Aculeata</taxon>
        <taxon>Apoidea</taxon>
        <taxon>Anthophila</taxon>
        <taxon>Apidae</taxon>
        <taxon>Tetragonisca</taxon>
    </lineage>
</organism>
<gene>
    <name evidence="1" type="ORF">QLX08_008517</name>
</gene>
<dbReference type="EMBL" id="JAWNGG020000182">
    <property type="protein sequence ID" value="KAK9297997.1"/>
    <property type="molecule type" value="Genomic_DNA"/>
</dbReference>
<comment type="caution">
    <text evidence="1">The sequence shown here is derived from an EMBL/GenBank/DDBJ whole genome shotgun (WGS) entry which is preliminary data.</text>
</comment>
<evidence type="ECO:0000313" key="2">
    <source>
        <dbReference type="Proteomes" id="UP001432146"/>
    </source>
</evidence>
<dbReference type="AlphaFoldDB" id="A0AAW0ZJM2"/>
<proteinExistence type="predicted"/>
<keyword evidence="2" id="KW-1185">Reference proteome</keyword>
<accession>A0AAW0ZJM2</accession>
<reference evidence="1 2" key="1">
    <citation type="submission" date="2024-05" db="EMBL/GenBank/DDBJ databases">
        <title>The nuclear and mitochondrial genome assemblies of Tetragonisca angustula (Apidae: Meliponini), a tiny yet remarkable pollinator in the Neotropics.</title>
        <authorList>
            <person name="Ferrari R."/>
            <person name="Ricardo P.C."/>
            <person name="Dias F.C."/>
            <person name="Araujo N.S."/>
            <person name="Soares D.O."/>
            <person name="Zhou Q.-S."/>
            <person name="Zhu C.-D."/>
            <person name="Coutinho L."/>
            <person name="Airas M.C."/>
            <person name="Batista T.M."/>
        </authorList>
    </citation>
    <scope>NUCLEOTIDE SEQUENCE [LARGE SCALE GENOMIC DNA]</scope>
    <source>
        <strain evidence="1">ASF017062</strain>
        <tissue evidence="1">Abdomen</tissue>
    </source>
</reference>
<sequence length="69" mass="7951">MQNAEVSKIRPKFNLTLMNHGSSVETIGFPDETRENTTYIASSKRRLAVKAHSPLIEHDDHLNYKIERN</sequence>